<evidence type="ECO:0000256" key="2">
    <source>
        <dbReference type="ARBA" id="ARBA00009677"/>
    </source>
</evidence>
<keyword evidence="4 5" id="KW-0975">Bacterial flagellum</keyword>
<dbReference type="Pfam" id="PF00460">
    <property type="entry name" value="Flg_bb_rod"/>
    <property type="match status" value="1"/>
</dbReference>
<evidence type="ECO:0000256" key="4">
    <source>
        <dbReference type="ARBA" id="ARBA00023143"/>
    </source>
</evidence>
<dbReference type="GO" id="GO:0005829">
    <property type="term" value="C:cytosol"/>
    <property type="evidence" value="ECO:0007669"/>
    <property type="project" value="TreeGrafter"/>
</dbReference>
<dbReference type="InterPro" id="IPR053967">
    <property type="entry name" value="LlgE_F_G-like_D1"/>
</dbReference>
<dbReference type="OrthoDB" id="9804559at2"/>
<dbReference type="eggNOG" id="COG1749">
    <property type="taxonomic scope" value="Bacteria"/>
</dbReference>
<organism evidence="10 11">
    <name type="scientific">Thermacetogenium phaeum (strain ATCC BAA-254 / DSM 26808 / PB)</name>
    <dbReference type="NCBI Taxonomy" id="1089553"/>
    <lineage>
        <taxon>Bacteria</taxon>
        <taxon>Bacillati</taxon>
        <taxon>Bacillota</taxon>
        <taxon>Clostridia</taxon>
        <taxon>Thermoanaerobacterales</taxon>
        <taxon>Thermoanaerobacteraceae</taxon>
        <taxon>Thermacetogenium</taxon>
    </lineage>
</organism>
<proteinExistence type="inferred from homology"/>
<dbReference type="PANTHER" id="PTHR30435:SF1">
    <property type="entry name" value="FLAGELLAR HOOK PROTEIN FLGE"/>
    <property type="match status" value="1"/>
</dbReference>
<evidence type="ECO:0000313" key="11">
    <source>
        <dbReference type="Proteomes" id="UP000000467"/>
    </source>
</evidence>
<dbReference type="InterPro" id="IPR020013">
    <property type="entry name" value="Flagellar_FlgE/F/G"/>
</dbReference>
<dbReference type="PROSITE" id="PS00588">
    <property type="entry name" value="FLAGELLA_BB_ROD"/>
    <property type="match status" value="1"/>
</dbReference>
<evidence type="ECO:0000259" key="6">
    <source>
        <dbReference type="Pfam" id="PF00460"/>
    </source>
</evidence>
<evidence type="ECO:0000259" key="7">
    <source>
        <dbReference type="Pfam" id="PF06429"/>
    </source>
</evidence>
<accession>K4LER6</accession>
<evidence type="ECO:0000256" key="1">
    <source>
        <dbReference type="ARBA" id="ARBA00004117"/>
    </source>
</evidence>
<feature type="domain" description="Flagellar basal-body/hook protein C-terminal" evidence="7">
    <location>
        <begin position="377"/>
        <end position="421"/>
    </location>
</feature>
<dbReference type="GO" id="GO:0071978">
    <property type="term" value="P:bacterial-type flagellum-dependent swarming motility"/>
    <property type="evidence" value="ECO:0007669"/>
    <property type="project" value="TreeGrafter"/>
</dbReference>
<dbReference type="Gene3D" id="2.60.98.20">
    <property type="entry name" value="Flagellar hook protein FlgE"/>
    <property type="match status" value="1"/>
</dbReference>
<keyword evidence="10" id="KW-0969">Cilium</keyword>
<dbReference type="STRING" id="1089553.Tph_c10910"/>
<comment type="subcellular location">
    <subcellularLocation>
        <location evidence="1 5">Bacterial flagellum basal body</location>
    </subcellularLocation>
</comment>
<keyword evidence="10" id="KW-0966">Cell projection</keyword>
<dbReference type="KEGG" id="tpz:Tph_c10910"/>
<comment type="function">
    <text evidence="5">A flexible structure which links the flagellar filament to the drive apparatus in the basal body.</text>
</comment>
<dbReference type="AlphaFoldDB" id="K4LER6"/>
<dbReference type="InterPro" id="IPR037058">
    <property type="entry name" value="Falgellar_hook_FlgE_sf"/>
</dbReference>
<evidence type="ECO:0000256" key="5">
    <source>
        <dbReference type="RuleBase" id="RU362116"/>
    </source>
</evidence>
<feature type="domain" description="Flagellar hook protein FlgE/F/G-like D1" evidence="9">
    <location>
        <begin position="97"/>
        <end position="146"/>
    </location>
</feature>
<feature type="domain" description="Flagellar hook protein FlgE D2" evidence="8">
    <location>
        <begin position="177"/>
        <end position="303"/>
    </location>
</feature>
<name>K4LER6_THEPS</name>
<dbReference type="InterPro" id="IPR011491">
    <property type="entry name" value="FlgE_D2"/>
</dbReference>
<protein>
    <recommendedName>
        <fullName evidence="3 5">Flagellar hook protein FlgE</fullName>
    </recommendedName>
</protein>
<dbReference type="Proteomes" id="UP000000467">
    <property type="component" value="Chromosome"/>
</dbReference>
<dbReference type="HOGENOM" id="CLU_013687_2_4_9"/>
<dbReference type="GO" id="GO:0009425">
    <property type="term" value="C:bacterial-type flagellum basal body"/>
    <property type="evidence" value="ECO:0007669"/>
    <property type="project" value="UniProtKB-SubCell"/>
</dbReference>
<gene>
    <name evidence="10" type="primary">flgE</name>
    <name evidence="10" type="ordered locus">Tph_c10910</name>
</gene>
<reference evidence="10 11" key="1">
    <citation type="journal article" date="2012" name="BMC Genomics">
        <title>Genome-guided analysis of physiological and morphological traits of the fermentative acetate oxidizer Thermacetogenium phaeum.</title>
        <authorList>
            <person name="Oehler D."/>
            <person name="Poehlein A."/>
            <person name="Leimbach A."/>
            <person name="Muller N."/>
            <person name="Daniel R."/>
            <person name="Gottschalk G."/>
            <person name="Schink B."/>
        </authorList>
    </citation>
    <scope>NUCLEOTIDE SEQUENCE [LARGE SCALE GENOMIC DNA]</scope>
    <source>
        <strain evidence="11">ATCC BAA-254 / DSM 26808 / PB</strain>
    </source>
</reference>
<keyword evidence="10" id="KW-0282">Flagellum</keyword>
<dbReference type="SUPFAM" id="SSF117143">
    <property type="entry name" value="Flagellar hook protein flgE"/>
    <property type="match status" value="1"/>
</dbReference>
<comment type="similarity">
    <text evidence="2 5">Belongs to the flagella basal body rod proteins family.</text>
</comment>
<dbReference type="PANTHER" id="PTHR30435">
    <property type="entry name" value="FLAGELLAR PROTEIN"/>
    <property type="match status" value="1"/>
</dbReference>
<feature type="domain" description="Flagellar basal body rod protein N-terminal" evidence="6">
    <location>
        <begin position="7"/>
        <end position="35"/>
    </location>
</feature>
<dbReference type="InterPro" id="IPR010930">
    <property type="entry name" value="Flg_bb/hook_C_dom"/>
</dbReference>
<dbReference type="InterPro" id="IPR019776">
    <property type="entry name" value="Flagellar_basal_body_rod_CS"/>
</dbReference>
<dbReference type="NCBIfam" id="TIGR03506">
    <property type="entry name" value="FlgEFG_subfam"/>
    <property type="match status" value="1"/>
</dbReference>
<dbReference type="InterPro" id="IPR001444">
    <property type="entry name" value="Flag_bb_rod_N"/>
</dbReference>
<sequence>MMRSLFAAVSGLKTHQQRMDVIGNNIANVNTPGFKKSRVTFQDMLYQTIRGASRPVEGGLGGTNPIQMGPGVSIASIDTIFGITSFQDTGKATDLGIDGEGFFVLSDGSRNYYTRVGNFDFDSEGNLVSLLNGMHVMGWMAQPDGSIKTDVEPVNICINMSETEPAKATENIYFAGNLDSRVPIYEDDNKTPSSKIIVRQTVYDSKGQEYIVAIELKKVGNNEWSWILNANSIVNSTGETIEVGEQSGVLKFDTQGKIQSSTETPHISFTPPGSDTLNIALDFKGLTQYGSNSTATIQRQDGYTAGTLESYTIDQSGTITGVFTNGVTRSLAQIALARFSNPAGLYKNGGSLYSETSNSGKPLLGTGGASGFGSIRPGSLEMSNVDLSSEFTEMIITQRGFQANSRVITASDEMLQELVNLKR</sequence>
<dbReference type="InterPro" id="IPR037925">
    <property type="entry name" value="FlgE/F/G-like"/>
</dbReference>
<dbReference type="Pfam" id="PF07559">
    <property type="entry name" value="FlgE_D2"/>
    <property type="match status" value="1"/>
</dbReference>
<evidence type="ECO:0000259" key="9">
    <source>
        <dbReference type="Pfam" id="PF22692"/>
    </source>
</evidence>
<evidence type="ECO:0000313" key="10">
    <source>
        <dbReference type="EMBL" id="AFV11313.1"/>
    </source>
</evidence>
<evidence type="ECO:0000256" key="3">
    <source>
        <dbReference type="ARBA" id="ARBA00019015"/>
    </source>
</evidence>
<dbReference type="Pfam" id="PF22692">
    <property type="entry name" value="LlgE_F_G_D1"/>
    <property type="match status" value="1"/>
</dbReference>
<dbReference type="RefSeq" id="WP_015050194.1">
    <property type="nucleotide sequence ID" value="NC_018870.1"/>
</dbReference>
<keyword evidence="11" id="KW-1185">Reference proteome</keyword>
<dbReference type="EMBL" id="CP003732">
    <property type="protein sequence ID" value="AFV11313.1"/>
    <property type="molecule type" value="Genomic_DNA"/>
</dbReference>
<dbReference type="Pfam" id="PF06429">
    <property type="entry name" value="Flg_bbr_C"/>
    <property type="match status" value="1"/>
</dbReference>
<evidence type="ECO:0000259" key="8">
    <source>
        <dbReference type="Pfam" id="PF07559"/>
    </source>
</evidence>
<dbReference type="GO" id="GO:0009424">
    <property type="term" value="C:bacterial-type flagellum hook"/>
    <property type="evidence" value="ECO:0007669"/>
    <property type="project" value="TreeGrafter"/>
</dbReference>